<gene>
    <name evidence="2" type="ORF">EBO15_08160</name>
</gene>
<protein>
    <submittedName>
        <fullName evidence="2">Uncharacterized protein</fullName>
    </submittedName>
</protein>
<dbReference type="Proteomes" id="UP000282674">
    <property type="component" value="Unassembled WGS sequence"/>
</dbReference>
<organism evidence="2 3">
    <name type="scientific">Actinomadura harenae</name>
    <dbReference type="NCBI Taxonomy" id="2483351"/>
    <lineage>
        <taxon>Bacteria</taxon>
        <taxon>Bacillati</taxon>
        <taxon>Actinomycetota</taxon>
        <taxon>Actinomycetes</taxon>
        <taxon>Streptosporangiales</taxon>
        <taxon>Thermomonosporaceae</taxon>
        <taxon>Actinomadura</taxon>
    </lineage>
</organism>
<feature type="region of interest" description="Disordered" evidence="1">
    <location>
        <begin position="19"/>
        <end position="42"/>
    </location>
</feature>
<evidence type="ECO:0000313" key="3">
    <source>
        <dbReference type="Proteomes" id="UP000282674"/>
    </source>
</evidence>
<dbReference type="AlphaFoldDB" id="A0A3M2M989"/>
<proteinExistence type="predicted"/>
<keyword evidence="3" id="KW-1185">Reference proteome</keyword>
<reference evidence="2 3" key="1">
    <citation type="submission" date="2018-10" db="EMBL/GenBank/DDBJ databases">
        <title>Isolation from soil.</title>
        <authorList>
            <person name="Hu J."/>
        </authorList>
    </citation>
    <scope>NUCLEOTIDE SEQUENCE [LARGE SCALE GENOMIC DNA]</scope>
    <source>
        <strain evidence="2 3">NEAU-Ht49</strain>
    </source>
</reference>
<sequence>MAKALDGFEDFNRRVVATPKDVPRGVGGLKAGRPRPEHLTRNRKERRFDLRAADPVLLLECGDRRGAEPLTRRVSESAATRNPRTVVWQLHAKLNGGS</sequence>
<comment type="caution">
    <text evidence="2">The sequence shown here is derived from an EMBL/GenBank/DDBJ whole genome shotgun (WGS) entry which is preliminary data.</text>
</comment>
<dbReference type="EMBL" id="RFFG01000010">
    <property type="protein sequence ID" value="RMI46177.1"/>
    <property type="molecule type" value="Genomic_DNA"/>
</dbReference>
<evidence type="ECO:0000313" key="2">
    <source>
        <dbReference type="EMBL" id="RMI46177.1"/>
    </source>
</evidence>
<name>A0A3M2M989_9ACTN</name>
<evidence type="ECO:0000256" key="1">
    <source>
        <dbReference type="SAM" id="MobiDB-lite"/>
    </source>
</evidence>
<accession>A0A3M2M989</accession>